<proteinExistence type="predicted"/>
<keyword evidence="2" id="KW-1185">Reference proteome</keyword>
<dbReference type="OrthoDB" id="910082at2"/>
<dbReference type="Proteomes" id="UP000182034">
    <property type="component" value="Unassembled WGS sequence"/>
</dbReference>
<gene>
    <name evidence="1" type="ORF">SAMN05216324_1126</name>
</gene>
<organism evidence="1 2">
    <name type="scientific">Chryseobacterium limigenitum</name>
    <dbReference type="NCBI Taxonomy" id="1612149"/>
    <lineage>
        <taxon>Bacteria</taxon>
        <taxon>Pseudomonadati</taxon>
        <taxon>Bacteroidota</taxon>
        <taxon>Flavobacteriia</taxon>
        <taxon>Flavobacteriales</taxon>
        <taxon>Weeksellaceae</taxon>
        <taxon>Chryseobacterium group</taxon>
        <taxon>Chryseobacterium</taxon>
    </lineage>
</organism>
<evidence type="ECO:0000313" key="1">
    <source>
        <dbReference type="EMBL" id="SFZ95685.1"/>
    </source>
</evidence>
<sequence length="920" mass="105940">MIKNRTLYFIILLLFPVHIFSQQQPKEFVSKKDSLLPGTATSVSFTIENITSGNKVYDFRVETSGQYIVPIIKKSEYPVLAGQSSVYIVPLRVAAECPQGNYTVTLYGKEKNNGDPVIKSLQVTVSGNKKLSVTAINSPEFVKAGETINSSFLLKNSGNITENLLLESKNAIVDNGSHLLLQPGETKIVTVSKSTSSDLGKNEYFNLNLSVSSVDNPQEIQTVYTTTKIISIKPTDDDIYHRLPISASLSFIGMENRGVYHDGFQGEIYGKGSLDKDNKGQIEFHAVTKNPVEFNSFTQYEEYFINYKRDNFFVHLGDKTYTSSYLTEFARYGRGAEFRYNFKKFSIGSFYNHPRFFRDVKDEFNVYSTFKLNKESEITAGYLYKIPRTEDVGFNLNGLKLDSNAHLPYATGKFKLNKNIDVSGELAYSKTDRTEGSAYMMQVLGSFEKFNGNIMYMRSSPQFAGYFTNTSTINGNLQYKISKRLNLFANYIQDAKNFKRDTLFLAAPYRNYLQYGINYKYSKKGSLMIYNGYQKYQDRLEPRQFDYYERFVRVSVDQQIGIFQINAQSQFGKTDNYLSEFTGKSSFYTLNLAFEKFKTSFNVFGSYAITSRYQMQNEKQIYYGARILSRFSDDTSLSIFYQNNYLPEEYYNDRNLFEIIFHQKLFKGHEFDVSGRYALQRGQIGNKDFIFSLRYTWRFDAPVQKIAEYTTLSGNIGNLGTKKIDGIRLMMGSHLSVTDKNGNYIFKNVTPGDYLLEIDRSTTEVNDIADITLPTQVLLTNKENIFNFNLTTAANIQGRIQFNESEEKNQLSFTQFQFNKEKKKKESIIIEASNGEQIYRKVGFLGENFDFTYLRPGTWNVKIYRNGLDKRYKIPMDTFSFTLNPSETKDLVINIVKQQTEVKYQQESIKVGYNEIKKKK</sequence>
<dbReference type="AlphaFoldDB" id="A0A1K2ITA6"/>
<reference evidence="2" key="1">
    <citation type="submission" date="2016-10" db="EMBL/GenBank/DDBJ databases">
        <authorList>
            <person name="Varghese N."/>
            <person name="Submissions S."/>
        </authorList>
    </citation>
    <scope>NUCLEOTIDE SEQUENCE [LARGE SCALE GENOMIC DNA]</scope>
    <source>
        <strain evidence="2">SUR2</strain>
    </source>
</reference>
<dbReference type="SUPFAM" id="SSF117074">
    <property type="entry name" value="Hypothetical protein PA1324"/>
    <property type="match status" value="1"/>
</dbReference>
<name>A0A1K2ITA6_9FLAO</name>
<accession>A0A1K2ITA6</accession>
<dbReference type="SUPFAM" id="SSF56935">
    <property type="entry name" value="Porins"/>
    <property type="match status" value="1"/>
</dbReference>
<evidence type="ECO:0000313" key="2">
    <source>
        <dbReference type="Proteomes" id="UP000182034"/>
    </source>
</evidence>
<dbReference type="RefSeq" id="WP_072411001.1">
    <property type="nucleotide sequence ID" value="NZ_FPKW01000012.1"/>
</dbReference>
<protein>
    <submittedName>
        <fullName evidence="1">Uncharacterized protein</fullName>
    </submittedName>
</protein>
<dbReference type="STRING" id="1612149.SAMN05216324_1126"/>
<dbReference type="EMBL" id="FPKW01000012">
    <property type="protein sequence ID" value="SFZ95685.1"/>
    <property type="molecule type" value="Genomic_DNA"/>
</dbReference>